<dbReference type="RefSeq" id="WP_092908599.1">
    <property type="nucleotide sequence ID" value="NZ_FOUZ01000010.1"/>
</dbReference>
<dbReference type="PANTHER" id="PTHR43774:SF1">
    <property type="entry name" value="PEPTIDE METHIONINE SULFOXIDE REDUCTASE MSRA 2"/>
    <property type="match status" value="1"/>
</dbReference>
<name>A0A1I4XY23_9FLAO</name>
<comment type="function">
    <text evidence="4">Has an important function as a repair enzyme for proteins that have been inactivated by oxidation. Catalyzes the reversible oxidation-reduction of methionine sulfoxide in proteins to methionine.</text>
</comment>
<evidence type="ECO:0000313" key="7">
    <source>
        <dbReference type="Proteomes" id="UP000199149"/>
    </source>
</evidence>
<sequence length="177" mass="20253">MNKEVAVLGAGCYWCVEGIYNLINGVDKAVSGFTGGDVENPTYRQVCDTDTKHAEVVEITFDPSIISYKELLEIFWNIHNPTQLNRQGNDVGTQYRSSIFYTSEEQKVQAEESLKEHEEQGLYEDKFVTTIEPFDKFWAAEDNHQGYYNENPDQPYCSAVVGPKISKFKSKFKQILK</sequence>
<gene>
    <name evidence="4" type="primary">msrA</name>
    <name evidence="6" type="ORF">SAMN05421738_11022</name>
</gene>
<evidence type="ECO:0000313" key="6">
    <source>
        <dbReference type="EMBL" id="SFN30811.1"/>
    </source>
</evidence>
<dbReference type="GO" id="GO:0033744">
    <property type="term" value="F:L-methionine:thioredoxin-disulfide S-oxidoreductase activity"/>
    <property type="evidence" value="ECO:0007669"/>
    <property type="project" value="RHEA"/>
</dbReference>
<proteinExistence type="inferred from homology"/>
<comment type="similarity">
    <text evidence="4">Belongs to the MsrA Met sulfoxide reductase family.</text>
</comment>
<dbReference type="OrthoDB" id="4174719at2"/>
<dbReference type="Pfam" id="PF01625">
    <property type="entry name" value="PMSR"/>
    <property type="match status" value="1"/>
</dbReference>
<dbReference type="AlphaFoldDB" id="A0A1I4XY23"/>
<dbReference type="SUPFAM" id="SSF55068">
    <property type="entry name" value="Peptide methionine sulfoxide reductase"/>
    <property type="match status" value="1"/>
</dbReference>
<dbReference type="InterPro" id="IPR036509">
    <property type="entry name" value="Met_Sox_Rdtase_MsrA_sf"/>
</dbReference>
<dbReference type="EC" id="1.8.4.11" evidence="4"/>
<evidence type="ECO:0000256" key="2">
    <source>
        <dbReference type="ARBA" id="ARBA00047806"/>
    </source>
</evidence>
<keyword evidence="1 4" id="KW-0560">Oxidoreductase</keyword>
<dbReference type="HAMAP" id="MF_01401">
    <property type="entry name" value="MsrA"/>
    <property type="match status" value="1"/>
</dbReference>
<evidence type="ECO:0000256" key="4">
    <source>
        <dbReference type="HAMAP-Rule" id="MF_01401"/>
    </source>
</evidence>
<accession>A0A1I4XY23</accession>
<dbReference type="Gene3D" id="3.30.1060.10">
    <property type="entry name" value="Peptide methionine sulphoxide reductase MsrA"/>
    <property type="match status" value="1"/>
</dbReference>
<evidence type="ECO:0000256" key="1">
    <source>
        <dbReference type="ARBA" id="ARBA00023002"/>
    </source>
</evidence>
<evidence type="ECO:0000259" key="5">
    <source>
        <dbReference type="Pfam" id="PF01625"/>
    </source>
</evidence>
<reference evidence="7" key="1">
    <citation type="submission" date="2016-10" db="EMBL/GenBank/DDBJ databases">
        <authorList>
            <person name="Varghese N."/>
            <person name="Submissions S."/>
        </authorList>
    </citation>
    <scope>NUCLEOTIDE SEQUENCE [LARGE SCALE GENOMIC DNA]</scope>
    <source>
        <strain evidence="7">XJ109</strain>
    </source>
</reference>
<dbReference type="Proteomes" id="UP000199149">
    <property type="component" value="Unassembled WGS sequence"/>
</dbReference>
<protein>
    <recommendedName>
        <fullName evidence="4">Peptide methionine sulfoxide reductase MsrA</fullName>
        <shortName evidence="4">Protein-methionine-S-oxide reductase</shortName>
        <ecNumber evidence="4">1.8.4.11</ecNumber>
    </recommendedName>
    <alternativeName>
        <fullName evidence="4">Peptide-methionine (S)-S-oxide reductase</fullName>
        <shortName evidence="4">Peptide Met(O) reductase</shortName>
    </alternativeName>
</protein>
<feature type="domain" description="Peptide methionine sulphoxide reductase MsrA" evidence="5">
    <location>
        <begin position="6"/>
        <end position="157"/>
    </location>
</feature>
<evidence type="ECO:0000256" key="3">
    <source>
        <dbReference type="ARBA" id="ARBA00048782"/>
    </source>
</evidence>
<dbReference type="GO" id="GO:0008113">
    <property type="term" value="F:peptide-methionine (S)-S-oxide reductase activity"/>
    <property type="evidence" value="ECO:0007669"/>
    <property type="project" value="UniProtKB-UniRule"/>
</dbReference>
<organism evidence="6 7">
    <name type="scientific">Algoriella xinjiangensis</name>
    <dbReference type="NCBI Taxonomy" id="684065"/>
    <lineage>
        <taxon>Bacteria</taxon>
        <taxon>Pseudomonadati</taxon>
        <taxon>Bacteroidota</taxon>
        <taxon>Flavobacteriia</taxon>
        <taxon>Flavobacteriales</taxon>
        <taxon>Weeksellaceae</taxon>
        <taxon>Algoriella</taxon>
    </lineage>
</organism>
<dbReference type="EMBL" id="FOUZ01000010">
    <property type="protein sequence ID" value="SFN30811.1"/>
    <property type="molecule type" value="Genomic_DNA"/>
</dbReference>
<dbReference type="NCBIfam" id="TIGR00401">
    <property type="entry name" value="msrA"/>
    <property type="match status" value="1"/>
</dbReference>
<comment type="catalytic activity">
    <reaction evidence="2 4">
        <text>L-methionyl-[protein] + [thioredoxin]-disulfide + H2O = L-methionyl-(S)-S-oxide-[protein] + [thioredoxin]-dithiol</text>
        <dbReference type="Rhea" id="RHEA:14217"/>
        <dbReference type="Rhea" id="RHEA-COMP:10698"/>
        <dbReference type="Rhea" id="RHEA-COMP:10700"/>
        <dbReference type="Rhea" id="RHEA-COMP:12313"/>
        <dbReference type="Rhea" id="RHEA-COMP:12315"/>
        <dbReference type="ChEBI" id="CHEBI:15377"/>
        <dbReference type="ChEBI" id="CHEBI:16044"/>
        <dbReference type="ChEBI" id="CHEBI:29950"/>
        <dbReference type="ChEBI" id="CHEBI:44120"/>
        <dbReference type="ChEBI" id="CHEBI:50058"/>
        <dbReference type="EC" id="1.8.4.11"/>
    </reaction>
</comment>
<comment type="catalytic activity">
    <reaction evidence="3 4">
        <text>[thioredoxin]-disulfide + L-methionine + H2O = L-methionine (S)-S-oxide + [thioredoxin]-dithiol</text>
        <dbReference type="Rhea" id="RHEA:19993"/>
        <dbReference type="Rhea" id="RHEA-COMP:10698"/>
        <dbReference type="Rhea" id="RHEA-COMP:10700"/>
        <dbReference type="ChEBI" id="CHEBI:15377"/>
        <dbReference type="ChEBI" id="CHEBI:29950"/>
        <dbReference type="ChEBI" id="CHEBI:50058"/>
        <dbReference type="ChEBI" id="CHEBI:57844"/>
        <dbReference type="ChEBI" id="CHEBI:58772"/>
        <dbReference type="EC" id="1.8.4.11"/>
    </reaction>
</comment>
<keyword evidence="7" id="KW-1185">Reference proteome</keyword>
<dbReference type="InterPro" id="IPR002569">
    <property type="entry name" value="Met_Sox_Rdtase_MsrA_dom"/>
</dbReference>
<feature type="active site" evidence="4">
    <location>
        <position position="12"/>
    </location>
</feature>
<dbReference type="STRING" id="684065.SAMN05421738_11022"/>
<dbReference type="PANTHER" id="PTHR43774">
    <property type="entry name" value="PEPTIDE METHIONINE SULFOXIDE REDUCTASE"/>
    <property type="match status" value="1"/>
</dbReference>